<gene>
    <name evidence="2" type="ORF">FLP08_00975</name>
</gene>
<evidence type="ECO:0000313" key="2">
    <source>
        <dbReference type="EMBL" id="MUP41136.1"/>
    </source>
</evidence>
<feature type="domain" description="TonB C-terminal" evidence="1">
    <location>
        <begin position="207"/>
        <end position="275"/>
    </location>
</feature>
<dbReference type="AlphaFoldDB" id="A0A7M3SX05"/>
<dbReference type="Proteomes" id="UP000460416">
    <property type="component" value="Unassembled WGS sequence"/>
</dbReference>
<dbReference type="SUPFAM" id="SSF74653">
    <property type="entry name" value="TolA/TonB C-terminal domain"/>
    <property type="match status" value="1"/>
</dbReference>
<accession>A0A7M3SX05</accession>
<proteinExistence type="predicted"/>
<evidence type="ECO:0000259" key="1">
    <source>
        <dbReference type="Pfam" id="PF03544"/>
    </source>
</evidence>
<reference evidence="2 3" key="1">
    <citation type="submission" date="2019-07" db="EMBL/GenBank/DDBJ databases">
        <title>Gramella aestuarii sp. nov., isolated from a tidal flat, and emended description of Gramella echinicola.</title>
        <authorList>
            <person name="Liu L."/>
        </authorList>
    </citation>
    <scope>NUCLEOTIDE SEQUENCE [LARGE SCALE GENOMIC DNA]</scope>
    <source>
        <strain evidence="2 3">BS12</strain>
    </source>
</reference>
<keyword evidence="3" id="KW-1185">Reference proteome</keyword>
<dbReference type="GO" id="GO:0055085">
    <property type="term" value="P:transmembrane transport"/>
    <property type="evidence" value="ECO:0007669"/>
    <property type="project" value="InterPro"/>
</dbReference>
<dbReference type="Gene3D" id="3.30.1150.10">
    <property type="match status" value="1"/>
</dbReference>
<dbReference type="EMBL" id="VJVW01000001">
    <property type="protein sequence ID" value="MUP41136.1"/>
    <property type="molecule type" value="Genomic_DNA"/>
</dbReference>
<dbReference type="Pfam" id="PF03544">
    <property type="entry name" value="TonB_C"/>
    <property type="match status" value="1"/>
</dbReference>
<dbReference type="Gene3D" id="2.20.110.10">
    <property type="entry name" value="Histone H3 K4-specific methyltransferase SET7/9 N-terminal domain"/>
    <property type="match status" value="1"/>
</dbReference>
<comment type="caution">
    <text evidence="2">The sequence shown here is derived from an EMBL/GenBank/DDBJ whole genome shotgun (WGS) entry which is preliminary data.</text>
</comment>
<dbReference type="InterPro" id="IPR037682">
    <property type="entry name" value="TonB_C"/>
</dbReference>
<name>A0A7M3SX05_9FLAO</name>
<evidence type="ECO:0000313" key="3">
    <source>
        <dbReference type="Proteomes" id="UP000460416"/>
    </source>
</evidence>
<organism evidence="2 3">
    <name type="scientific">Christiangramia aestuarii</name>
    <dbReference type="NCBI Taxonomy" id="1028746"/>
    <lineage>
        <taxon>Bacteria</taxon>
        <taxon>Pseudomonadati</taxon>
        <taxon>Bacteroidota</taxon>
        <taxon>Flavobacteriia</taxon>
        <taxon>Flavobacteriales</taxon>
        <taxon>Flavobacteriaceae</taxon>
        <taxon>Christiangramia</taxon>
    </lineage>
</organism>
<sequence length="277" mass="32342">MLRFTFFFKKWYYCSAASAPTLDLINFSILKMKRFFLFGFGLVSAAINAQDTIAYSVNSEIVDFKSPEVETYKILDAFEGSKYDSISQKYNHEGIMVTEKTFNWDAKKERRVYQGIHKHWYDSGKPFYTENYKDGKLDGNLVAYHENGKIRRKDRFKNGKLTNGHVWDEEGNELEHFPHFKRANFPGGKDALIAYLRNNIRLPEYIKTGETHKVLVKFTLDTEGKVAQYKILESPEDRFYTLETLRVLDAMPAWEPTELFGKQVNTFLTIPVVFRKG</sequence>
<dbReference type="SUPFAM" id="SSF82185">
    <property type="entry name" value="Histone H3 K4-specific methyltransferase SET7/9 N-terminal domain"/>
    <property type="match status" value="1"/>
</dbReference>
<protein>
    <recommendedName>
        <fullName evidence="1">TonB C-terminal domain-containing protein</fullName>
    </recommendedName>
</protein>